<evidence type="ECO:0000313" key="2">
    <source>
        <dbReference type="Proteomes" id="UP001168821"/>
    </source>
</evidence>
<keyword evidence="2" id="KW-1185">Reference proteome</keyword>
<dbReference type="EMBL" id="JALNTZ010000001">
    <property type="protein sequence ID" value="KAJ3666158.1"/>
    <property type="molecule type" value="Genomic_DNA"/>
</dbReference>
<protein>
    <submittedName>
        <fullName evidence="1">Uncharacterized protein</fullName>
    </submittedName>
</protein>
<accession>A0AA38MT28</accession>
<reference evidence="1" key="1">
    <citation type="journal article" date="2023" name="G3 (Bethesda)">
        <title>Whole genome assemblies of Zophobas morio and Tenebrio molitor.</title>
        <authorList>
            <person name="Kaur S."/>
            <person name="Stinson S.A."/>
            <person name="diCenzo G.C."/>
        </authorList>
    </citation>
    <scope>NUCLEOTIDE SEQUENCE</scope>
    <source>
        <strain evidence="1">QUZm001</strain>
    </source>
</reference>
<sequence>MGPKARPKCRLATRKFLQSCSSLPRGAPWVTLNELAHIGIDKNISSSTQLFIFLTTQSDKRDDNHRSFTL</sequence>
<dbReference type="AlphaFoldDB" id="A0AA38MT28"/>
<gene>
    <name evidence="1" type="ORF">Zmor_001612</name>
</gene>
<organism evidence="1 2">
    <name type="scientific">Zophobas morio</name>
    <dbReference type="NCBI Taxonomy" id="2755281"/>
    <lineage>
        <taxon>Eukaryota</taxon>
        <taxon>Metazoa</taxon>
        <taxon>Ecdysozoa</taxon>
        <taxon>Arthropoda</taxon>
        <taxon>Hexapoda</taxon>
        <taxon>Insecta</taxon>
        <taxon>Pterygota</taxon>
        <taxon>Neoptera</taxon>
        <taxon>Endopterygota</taxon>
        <taxon>Coleoptera</taxon>
        <taxon>Polyphaga</taxon>
        <taxon>Cucujiformia</taxon>
        <taxon>Tenebrionidae</taxon>
        <taxon>Zophobas</taxon>
    </lineage>
</organism>
<proteinExistence type="predicted"/>
<name>A0AA38MT28_9CUCU</name>
<comment type="caution">
    <text evidence="1">The sequence shown here is derived from an EMBL/GenBank/DDBJ whole genome shotgun (WGS) entry which is preliminary data.</text>
</comment>
<dbReference type="Proteomes" id="UP001168821">
    <property type="component" value="Unassembled WGS sequence"/>
</dbReference>
<evidence type="ECO:0000313" key="1">
    <source>
        <dbReference type="EMBL" id="KAJ3666158.1"/>
    </source>
</evidence>